<accession>A0A8J2VZM9</accession>
<comment type="PTM">
    <text evidence="1">Ubiquitinated; autoubiquitinated.</text>
</comment>
<dbReference type="InterPro" id="IPR018123">
    <property type="entry name" value="WWE-dom_subgr"/>
</dbReference>
<comment type="function">
    <text evidence="1">E3 ubiquitin-protein ligase that specifically binds poly-ADP-ribosylated proteins and mediates their ubiquitination and subsequent degradation.</text>
</comment>
<keyword evidence="1" id="KW-0862">Zinc</keyword>
<feature type="region of interest" description="Disordered" evidence="2">
    <location>
        <begin position="1"/>
        <end position="115"/>
    </location>
</feature>
<dbReference type="Pfam" id="PF02825">
    <property type="entry name" value="WWE"/>
    <property type="match status" value="1"/>
</dbReference>
<reference evidence="4" key="1">
    <citation type="submission" date="2021-09" db="EMBL/GenBank/DDBJ databases">
        <authorList>
            <person name="Martin H S."/>
        </authorList>
    </citation>
    <scope>NUCLEOTIDE SEQUENCE</scope>
</reference>
<dbReference type="GO" id="GO:0051865">
    <property type="term" value="P:protein autoubiquitination"/>
    <property type="evidence" value="ECO:0007669"/>
    <property type="project" value="UniProtKB-UniRule"/>
</dbReference>
<comment type="catalytic activity">
    <reaction evidence="1">
        <text>S-ubiquitinyl-[E2 ubiquitin-conjugating enzyme]-L-cysteine + [acceptor protein]-L-lysine = [E2 ubiquitin-conjugating enzyme]-L-cysteine + N(6)-ubiquitinyl-[acceptor protein]-L-lysine.</text>
        <dbReference type="EC" id="2.3.2.27"/>
    </reaction>
</comment>
<comment type="subcellular location">
    <subcellularLocation>
        <location evidence="1">Cytoplasm</location>
        <location evidence="1">Cytosol</location>
    </subcellularLocation>
</comment>
<keyword evidence="1" id="KW-0833">Ubl conjugation pathway</keyword>
<feature type="compositionally biased region" description="Polar residues" evidence="2">
    <location>
        <begin position="342"/>
        <end position="363"/>
    </location>
</feature>
<evidence type="ECO:0000259" key="3">
    <source>
        <dbReference type="PROSITE" id="PS50918"/>
    </source>
</evidence>
<dbReference type="GO" id="GO:0016055">
    <property type="term" value="P:Wnt signaling pathway"/>
    <property type="evidence" value="ECO:0007669"/>
    <property type="project" value="InterPro"/>
</dbReference>
<evidence type="ECO:0000256" key="2">
    <source>
        <dbReference type="SAM" id="MobiDB-lite"/>
    </source>
</evidence>
<dbReference type="InterPro" id="IPR033509">
    <property type="entry name" value="RNF146"/>
</dbReference>
<dbReference type="InterPro" id="IPR004170">
    <property type="entry name" value="WWE_dom"/>
</dbReference>
<dbReference type="EMBL" id="CAKASE010000046">
    <property type="protein sequence ID" value="CAG9561220.1"/>
    <property type="molecule type" value="Genomic_DNA"/>
</dbReference>
<organism evidence="4 5">
    <name type="scientific">Danaus chrysippus</name>
    <name type="common">African queen</name>
    <dbReference type="NCBI Taxonomy" id="151541"/>
    <lineage>
        <taxon>Eukaryota</taxon>
        <taxon>Metazoa</taxon>
        <taxon>Ecdysozoa</taxon>
        <taxon>Arthropoda</taxon>
        <taxon>Hexapoda</taxon>
        <taxon>Insecta</taxon>
        <taxon>Pterygota</taxon>
        <taxon>Neoptera</taxon>
        <taxon>Endopterygota</taxon>
        <taxon>Lepidoptera</taxon>
        <taxon>Glossata</taxon>
        <taxon>Ditrysia</taxon>
        <taxon>Papilionoidea</taxon>
        <taxon>Nymphalidae</taxon>
        <taxon>Danainae</taxon>
        <taxon>Danaini</taxon>
        <taxon>Danaina</taxon>
        <taxon>Danaus</taxon>
        <taxon>Anosia</taxon>
    </lineage>
</organism>
<comment type="caution">
    <text evidence="4">The sequence shown here is derived from an EMBL/GenBank/DDBJ whole genome shotgun (WGS) entry which is preliminary data.</text>
</comment>
<evidence type="ECO:0000313" key="5">
    <source>
        <dbReference type="Proteomes" id="UP000789524"/>
    </source>
</evidence>
<keyword evidence="1" id="KW-0808">Transferase</keyword>
<dbReference type="AlphaFoldDB" id="A0A8J2VZM9"/>
<sequence length="421" mass="47410">MRKRKSLKKADEESDASEGGAEPEEFQDSGEDWTPDADSNEQPVRGGRKRTSKAAINNSKKKRKNSSSEESEGEGEEDDEAEDEEGELEDEEGSDDEKNGSDGNKSDSSQSKDIPKHFHSGNFVLLKSDVKWDGDTVISKLDELNLWKIDGKALLQKFIPMESNGKILHKCTCVYSGWNVDNRDNYYPITEILNRNPQTDSKEICVALDLNDLIMGIAIQSKKCAMCRTHIPRDYFDHPILLEKQPVDEIDEDCDNNKYQWYYEGRNGWWKYEERSNADLEAAFTSGVSECLLLLAGTIYCVDFQNMVQIRRSDPTKLRRVKRDIPTFPSKGIAGIKKIDPQQDTEQTGQDVSDENTNTVQEGNITDVINVSEESLVEVDNSSIESLSDGIRNITLQHDNATDESPVSSLNENDVLSTEDT</sequence>
<feature type="region of interest" description="Disordered" evidence="2">
    <location>
        <begin position="398"/>
        <end position="421"/>
    </location>
</feature>
<dbReference type="SMART" id="SM00678">
    <property type="entry name" value="WWE"/>
    <property type="match status" value="1"/>
</dbReference>
<comment type="domain">
    <text evidence="1">The WWE domain mediates non-covalent poly(ADP-ribose)-binding.</text>
</comment>
<evidence type="ECO:0000313" key="4">
    <source>
        <dbReference type="EMBL" id="CAG9561220.1"/>
    </source>
</evidence>
<name>A0A8J2VZM9_9NEOP</name>
<keyword evidence="5" id="KW-1185">Reference proteome</keyword>
<dbReference type="GO" id="GO:0061630">
    <property type="term" value="F:ubiquitin protein ligase activity"/>
    <property type="evidence" value="ECO:0007669"/>
    <property type="project" value="UniProtKB-UniRule"/>
</dbReference>
<dbReference type="Proteomes" id="UP000789524">
    <property type="component" value="Unassembled WGS sequence"/>
</dbReference>
<protein>
    <recommendedName>
        <fullName evidence="1">E3 ubiquitin-protein ligase</fullName>
        <ecNumber evidence="1">2.3.2.27</ecNumber>
    </recommendedName>
</protein>
<comment type="pathway">
    <text evidence="1">Protein modification; protein ubiquitination.</text>
</comment>
<feature type="compositionally biased region" description="Acidic residues" evidence="2">
    <location>
        <begin position="12"/>
        <end position="39"/>
    </location>
</feature>
<dbReference type="GO" id="GO:0005634">
    <property type="term" value="C:nucleus"/>
    <property type="evidence" value="ECO:0007669"/>
    <property type="project" value="TreeGrafter"/>
</dbReference>
<gene>
    <name evidence="4" type="ORF">DCHRY22_LOCUS2767</name>
</gene>
<dbReference type="GO" id="GO:0006511">
    <property type="term" value="P:ubiquitin-dependent protein catabolic process"/>
    <property type="evidence" value="ECO:0007669"/>
    <property type="project" value="UniProtKB-UniRule"/>
</dbReference>
<dbReference type="UniPathway" id="UPA00143"/>
<dbReference type="PANTHER" id="PTHR13417">
    <property type="entry name" value="E3 UBIQUITIN-PROTEIN LIGASE RNF146"/>
    <property type="match status" value="1"/>
</dbReference>
<dbReference type="EC" id="2.3.2.27" evidence="1"/>
<dbReference type="PANTHER" id="PTHR13417:SF2">
    <property type="entry name" value="E3 UBIQUITIN-PROTEIN LIGASE RNF146"/>
    <property type="match status" value="1"/>
</dbReference>
<dbReference type="SUPFAM" id="SSF117839">
    <property type="entry name" value="WWE domain"/>
    <property type="match status" value="1"/>
</dbReference>
<keyword evidence="1" id="KW-0863">Zinc-finger</keyword>
<feature type="compositionally biased region" description="Polar residues" evidence="2">
    <location>
        <begin position="101"/>
        <end position="112"/>
    </location>
</feature>
<dbReference type="InterPro" id="IPR037197">
    <property type="entry name" value="WWE_dom_sf"/>
</dbReference>
<dbReference type="GO" id="GO:0005829">
    <property type="term" value="C:cytosol"/>
    <property type="evidence" value="ECO:0007669"/>
    <property type="project" value="UniProtKB-SubCell"/>
</dbReference>
<feature type="domain" description="WWE" evidence="3">
    <location>
        <begin position="247"/>
        <end position="323"/>
    </location>
</feature>
<dbReference type="GO" id="GO:0008270">
    <property type="term" value="F:zinc ion binding"/>
    <property type="evidence" value="ECO:0007669"/>
    <property type="project" value="UniProtKB-UniRule"/>
</dbReference>
<dbReference type="GO" id="GO:0072572">
    <property type="term" value="F:poly-ADP-D-ribose binding"/>
    <property type="evidence" value="ECO:0007669"/>
    <property type="project" value="UniProtKB-UniRule"/>
</dbReference>
<proteinExistence type="predicted"/>
<keyword evidence="1" id="KW-0963">Cytoplasm</keyword>
<feature type="region of interest" description="Disordered" evidence="2">
    <location>
        <begin position="340"/>
        <end position="363"/>
    </location>
</feature>
<dbReference type="PROSITE" id="PS50918">
    <property type="entry name" value="WWE"/>
    <property type="match status" value="1"/>
</dbReference>
<dbReference type="Gene3D" id="3.30.720.50">
    <property type="match status" value="1"/>
</dbReference>
<keyword evidence="1" id="KW-0479">Metal-binding</keyword>
<feature type="compositionally biased region" description="Acidic residues" evidence="2">
    <location>
        <begin position="69"/>
        <end position="95"/>
    </location>
</feature>
<evidence type="ECO:0000256" key="1">
    <source>
        <dbReference type="RuleBase" id="RU367115"/>
    </source>
</evidence>
<dbReference type="OrthoDB" id="309640at2759"/>